<protein>
    <submittedName>
        <fullName evidence="1">Uncharacterized protein</fullName>
    </submittedName>
</protein>
<dbReference type="EMBL" id="UINC01065404">
    <property type="protein sequence ID" value="SVB95031.1"/>
    <property type="molecule type" value="Genomic_DNA"/>
</dbReference>
<gene>
    <name evidence="1" type="ORF">METZ01_LOCUS247885</name>
</gene>
<sequence length="166" mass="18941">MGKRTCCSARNNSGIYSVVIFIYLSGGSLTASLPDSASDYSESYFQAMSTLLHKPPKNIFDDRPTKLQLYVDLPEDSIARVSIFYKTNIMENMQEIPLIKEGGFYTFKFEPEVPGADSVTYFFTVATSYQSMYATPLDKNGNIKPYKKPLIDPIKYFEERLKSMQW</sequence>
<dbReference type="AlphaFoldDB" id="A0A382I8J3"/>
<name>A0A382I8J3_9ZZZZ</name>
<reference evidence="1" key="1">
    <citation type="submission" date="2018-05" db="EMBL/GenBank/DDBJ databases">
        <authorList>
            <person name="Lanie J.A."/>
            <person name="Ng W.-L."/>
            <person name="Kazmierczak K.M."/>
            <person name="Andrzejewski T.M."/>
            <person name="Davidsen T.M."/>
            <person name="Wayne K.J."/>
            <person name="Tettelin H."/>
            <person name="Glass J.I."/>
            <person name="Rusch D."/>
            <person name="Podicherti R."/>
            <person name="Tsui H.-C.T."/>
            <person name="Winkler M.E."/>
        </authorList>
    </citation>
    <scope>NUCLEOTIDE SEQUENCE</scope>
</reference>
<evidence type="ECO:0000313" key="1">
    <source>
        <dbReference type="EMBL" id="SVB95031.1"/>
    </source>
</evidence>
<accession>A0A382I8J3</accession>
<proteinExistence type="predicted"/>
<organism evidence="1">
    <name type="scientific">marine metagenome</name>
    <dbReference type="NCBI Taxonomy" id="408172"/>
    <lineage>
        <taxon>unclassified sequences</taxon>
        <taxon>metagenomes</taxon>
        <taxon>ecological metagenomes</taxon>
    </lineage>
</organism>